<dbReference type="InterPro" id="IPR029058">
    <property type="entry name" value="AB_hydrolase_fold"/>
</dbReference>
<dbReference type="AlphaFoldDB" id="A0A853C0B6"/>
<dbReference type="InterPro" id="IPR000639">
    <property type="entry name" value="Epox_hydrolase-like"/>
</dbReference>
<dbReference type="PRINTS" id="PR00412">
    <property type="entry name" value="EPOXHYDRLASE"/>
</dbReference>
<evidence type="ECO:0000313" key="4">
    <source>
        <dbReference type="Proteomes" id="UP000530424"/>
    </source>
</evidence>
<proteinExistence type="predicted"/>
<feature type="domain" description="AB hydrolase-1" evidence="2">
    <location>
        <begin position="46"/>
        <end position="152"/>
    </location>
</feature>
<comment type="caution">
    <text evidence="3">The sequence shown here is derived from an EMBL/GenBank/DDBJ whole genome shotgun (WGS) entry which is preliminary data.</text>
</comment>
<gene>
    <name evidence="3" type="ORF">HNR19_001339</name>
</gene>
<sequence>MSVPAPRPATTPSDLSEQVGYRDILSDDGTYLRAWTNDPEGVIDGPTVVLCNGLGTNPYLWPALLDPDCGVRVVSWNHRGVGGSERPADKRHVEIEHFVEDGLSVMDHFGIDRAVLMGWSMGVNTMFELATRNPERVRGLFAVCGVPGDTFRTMLAPFHLPHPVARLLTITGCRAAQLGGWAVTPITTRLPIGPRTINLISHTGFMFPVADPVQAAVGIKEFLTTPVQWYAHLALGTSKHARVSLSGIEAPARFVAATYDVLAGARDMATAAERLRDADYIELRGSHFIQLEQPERVHGLLLDFIEQLYVLEDAG</sequence>
<name>A0A853C0B6_9ACTN</name>
<dbReference type="PANTHER" id="PTHR43329">
    <property type="entry name" value="EPOXIDE HYDROLASE"/>
    <property type="match status" value="1"/>
</dbReference>
<evidence type="ECO:0000313" key="3">
    <source>
        <dbReference type="EMBL" id="NYJ00641.1"/>
    </source>
</evidence>
<keyword evidence="1" id="KW-0378">Hydrolase</keyword>
<dbReference type="Proteomes" id="UP000530424">
    <property type="component" value="Unassembled WGS sequence"/>
</dbReference>
<keyword evidence="4" id="KW-1185">Reference proteome</keyword>
<dbReference type="SUPFAM" id="SSF53474">
    <property type="entry name" value="alpha/beta-Hydrolases"/>
    <property type="match status" value="1"/>
</dbReference>
<organism evidence="3 4">
    <name type="scientific">Nocardioides thalensis</name>
    <dbReference type="NCBI Taxonomy" id="1914755"/>
    <lineage>
        <taxon>Bacteria</taxon>
        <taxon>Bacillati</taxon>
        <taxon>Actinomycetota</taxon>
        <taxon>Actinomycetes</taxon>
        <taxon>Propionibacteriales</taxon>
        <taxon>Nocardioidaceae</taxon>
        <taxon>Nocardioides</taxon>
    </lineage>
</organism>
<dbReference type="GO" id="GO:0016787">
    <property type="term" value="F:hydrolase activity"/>
    <property type="evidence" value="ECO:0007669"/>
    <property type="project" value="UniProtKB-KW"/>
</dbReference>
<protein>
    <submittedName>
        <fullName evidence="3">Pimeloyl-ACP methyl ester carboxylesterase</fullName>
    </submittedName>
</protein>
<dbReference type="EMBL" id="JACCFP010000001">
    <property type="protein sequence ID" value="NYJ00641.1"/>
    <property type="molecule type" value="Genomic_DNA"/>
</dbReference>
<reference evidence="3 4" key="1">
    <citation type="submission" date="2020-07" db="EMBL/GenBank/DDBJ databases">
        <title>Sequencing the genomes of 1000 actinobacteria strains.</title>
        <authorList>
            <person name="Klenk H.-P."/>
        </authorList>
    </citation>
    <scope>NUCLEOTIDE SEQUENCE [LARGE SCALE GENOMIC DNA]</scope>
    <source>
        <strain evidence="3 4">DSM 103833</strain>
    </source>
</reference>
<dbReference type="Gene3D" id="3.40.50.1820">
    <property type="entry name" value="alpha/beta hydrolase"/>
    <property type="match status" value="1"/>
</dbReference>
<accession>A0A853C0B6</accession>
<dbReference type="InterPro" id="IPR000073">
    <property type="entry name" value="AB_hydrolase_1"/>
</dbReference>
<evidence type="ECO:0000259" key="2">
    <source>
        <dbReference type="Pfam" id="PF00561"/>
    </source>
</evidence>
<dbReference type="Pfam" id="PF00561">
    <property type="entry name" value="Abhydrolase_1"/>
    <property type="match status" value="1"/>
</dbReference>
<dbReference type="RefSeq" id="WP_179667198.1">
    <property type="nucleotide sequence ID" value="NZ_JACCFP010000001.1"/>
</dbReference>
<evidence type="ECO:0000256" key="1">
    <source>
        <dbReference type="ARBA" id="ARBA00022801"/>
    </source>
</evidence>